<sequence>MMRHSNDLRRSWRCMQCEQITRRSRNDNTPVRRNFEGDMTTTSIDTDMSMDDRFAEDRSILGNTITAETPTRKTTTSSPLINTNCTLEQISQLLDTKLEINKRSTLSELKTMIQTEINSAINTLKQELTHKTGMLFSEQTNIKKDISELNGKMKTMESECHKLKTEINSISERFALKPKPENGADTSKRIVLYGLNEYHRETEAELNDRIINLFGNILNINLLGYIEDLNRIGKKSPRRPIVIELISKRMTKYILQNNRYFRNTGFAVTAFLTGEALQERKELKEEYLNARKSGKRASLRGSKLIIDGKEISRASTSHHMNESQQSQPRNIDMEFYSRPTHNPHINAEIHETFRN</sequence>
<keyword evidence="4" id="KW-1185">Reference proteome</keyword>
<proteinExistence type="predicted"/>
<dbReference type="OrthoDB" id="7482751at2759"/>
<organism evidence="3 4">
    <name type="scientific">Pararge aegeria aegeria</name>
    <dbReference type="NCBI Taxonomy" id="348720"/>
    <lineage>
        <taxon>Eukaryota</taxon>
        <taxon>Metazoa</taxon>
        <taxon>Ecdysozoa</taxon>
        <taxon>Arthropoda</taxon>
        <taxon>Hexapoda</taxon>
        <taxon>Insecta</taxon>
        <taxon>Pterygota</taxon>
        <taxon>Neoptera</taxon>
        <taxon>Endopterygota</taxon>
        <taxon>Lepidoptera</taxon>
        <taxon>Glossata</taxon>
        <taxon>Ditrysia</taxon>
        <taxon>Papilionoidea</taxon>
        <taxon>Nymphalidae</taxon>
        <taxon>Satyrinae</taxon>
        <taxon>Satyrini</taxon>
        <taxon>Parargina</taxon>
        <taxon>Pararge</taxon>
    </lineage>
</organism>
<reference evidence="3" key="1">
    <citation type="submission" date="2022-03" db="EMBL/GenBank/DDBJ databases">
        <authorList>
            <person name="Lindestad O."/>
        </authorList>
    </citation>
    <scope>NUCLEOTIDE SEQUENCE</scope>
</reference>
<evidence type="ECO:0000256" key="2">
    <source>
        <dbReference type="SAM" id="MobiDB-lite"/>
    </source>
</evidence>
<feature type="region of interest" description="Disordered" evidence="2">
    <location>
        <begin position="25"/>
        <end position="45"/>
    </location>
</feature>
<comment type="caution">
    <text evidence="3">The sequence shown here is derived from an EMBL/GenBank/DDBJ whole genome shotgun (WGS) entry which is preliminary data.</text>
</comment>
<dbReference type="EMBL" id="CAKXAJ010026434">
    <property type="protein sequence ID" value="CAH2268385.1"/>
    <property type="molecule type" value="Genomic_DNA"/>
</dbReference>
<feature type="coiled-coil region" evidence="1">
    <location>
        <begin position="139"/>
        <end position="173"/>
    </location>
</feature>
<name>A0A8S4SIV0_9NEOP</name>
<evidence type="ECO:0000256" key="1">
    <source>
        <dbReference type="SAM" id="Coils"/>
    </source>
</evidence>
<keyword evidence="1" id="KW-0175">Coiled coil</keyword>
<evidence type="ECO:0000313" key="4">
    <source>
        <dbReference type="Proteomes" id="UP000838756"/>
    </source>
</evidence>
<dbReference type="AlphaFoldDB" id="A0A8S4SIV0"/>
<gene>
    <name evidence="3" type="primary">jg15839</name>
    <name evidence="3" type="ORF">PAEG_LOCUS26744</name>
</gene>
<dbReference type="Proteomes" id="UP000838756">
    <property type="component" value="Unassembled WGS sequence"/>
</dbReference>
<protein>
    <submittedName>
        <fullName evidence="3">Jg15839 protein</fullName>
    </submittedName>
</protein>
<accession>A0A8S4SIV0</accession>
<evidence type="ECO:0000313" key="3">
    <source>
        <dbReference type="EMBL" id="CAH2268385.1"/>
    </source>
</evidence>